<dbReference type="PANTHER" id="PTHR24214:SF1">
    <property type="entry name" value="PDZ AND LIM DOMAIN PROTEIN 2"/>
    <property type="match status" value="1"/>
</dbReference>
<keyword evidence="16" id="KW-1185">Reference proteome</keyword>
<dbReference type="GO" id="GO:0030018">
    <property type="term" value="C:Z disc"/>
    <property type="evidence" value="ECO:0007669"/>
    <property type="project" value="TreeGrafter"/>
</dbReference>
<evidence type="ECO:0000256" key="4">
    <source>
        <dbReference type="ARBA" id="ARBA00022723"/>
    </source>
</evidence>
<keyword evidence="5 11" id="KW-0862">Zinc</keyword>
<evidence type="ECO:0000256" key="9">
    <source>
        <dbReference type="ARBA" id="ARBA00039370"/>
    </source>
</evidence>
<dbReference type="GO" id="GO:0051371">
    <property type="term" value="F:muscle alpha-actinin binding"/>
    <property type="evidence" value="ECO:0007669"/>
    <property type="project" value="TreeGrafter"/>
</dbReference>
<dbReference type="Pfam" id="PF00595">
    <property type="entry name" value="PDZ"/>
    <property type="match status" value="1"/>
</dbReference>
<dbReference type="GO" id="GO:0030036">
    <property type="term" value="P:actin cytoskeleton organization"/>
    <property type="evidence" value="ECO:0007669"/>
    <property type="project" value="TreeGrafter"/>
</dbReference>
<dbReference type="Proteomes" id="UP000472267">
    <property type="component" value="Chromosome 12"/>
</dbReference>
<dbReference type="FunFam" id="2.10.110.10:FF:000085">
    <property type="entry name" value="PDZ and LIM domain 2 (mystique)"/>
    <property type="match status" value="1"/>
</dbReference>
<evidence type="ECO:0000256" key="1">
    <source>
        <dbReference type="ARBA" id="ARBA00004245"/>
    </source>
</evidence>
<evidence type="ECO:0000256" key="5">
    <source>
        <dbReference type="ARBA" id="ARBA00022833"/>
    </source>
</evidence>
<dbReference type="Pfam" id="PF15936">
    <property type="entry name" value="DUF4749"/>
    <property type="match status" value="1"/>
</dbReference>
<dbReference type="GO" id="GO:0005912">
    <property type="term" value="C:adherens junction"/>
    <property type="evidence" value="ECO:0007669"/>
    <property type="project" value="TreeGrafter"/>
</dbReference>
<keyword evidence="2" id="KW-0963">Cytoplasm</keyword>
<sequence length="367" mass="41116">MAFTLNLIGPSPWGFRICGGRDFKKALTVSKVNGGSKAEQADLQTGDVILEINGENTADMLNVEAQNKIKNSKTQLQMLVERPEPSNRRQTNGISTPEQLTGRFQEAVIVSRDENQNYRDYNIYSPASVSPGPYSPIPPASPDGKKEQLAPNMNKSVQLRSWSPEEKMHRLSRPLSQEYSSSDYRNNSVSSRTPTPPGSYSPQSPVDRDVPMSPRRSSTSSESVMQRFDKDSEVYKMIQENKESRTPPRQSNTFKMLQEVLEADEKEAAMRFPGKFSPNPPKPTTSVGGVSKYHTCERCGTSIVTQAVRITDDNYRHPECYTCTDCGLNLRMRGHFWVGDVMYCEKHAKERYQGPGTSPLAAVVPRH</sequence>
<dbReference type="OrthoDB" id="44841at2759"/>
<dbReference type="InterPro" id="IPR050604">
    <property type="entry name" value="PDZ-LIM_domain"/>
</dbReference>
<keyword evidence="3" id="KW-0597">Phosphoprotein</keyword>
<keyword evidence="4 11" id="KW-0479">Metal-binding</keyword>
<gene>
    <name evidence="15" type="primary">pdlim2</name>
</gene>
<dbReference type="InParanoid" id="A0A672H4B6"/>
<dbReference type="PANTHER" id="PTHR24214">
    <property type="entry name" value="PDZ AND LIM DOMAIN PROTEIN ZASP"/>
    <property type="match status" value="1"/>
</dbReference>
<dbReference type="Gene3D" id="2.30.42.10">
    <property type="match status" value="1"/>
</dbReference>
<reference evidence="15" key="1">
    <citation type="submission" date="2019-06" db="EMBL/GenBank/DDBJ databases">
        <authorList>
            <consortium name="Wellcome Sanger Institute Data Sharing"/>
        </authorList>
    </citation>
    <scope>NUCLEOTIDE SEQUENCE [LARGE SCALE GENOMIC DNA]</scope>
</reference>
<organism evidence="15 16">
    <name type="scientific">Salarias fasciatus</name>
    <name type="common">Jewelled blenny</name>
    <name type="synonym">Blennius fasciatus</name>
    <dbReference type="NCBI Taxonomy" id="181472"/>
    <lineage>
        <taxon>Eukaryota</taxon>
        <taxon>Metazoa</taxon>
        <taxon>Chordata</taxon>
        <taxon>Craniata</taxon>
        <taxon>Vertebrata</taxon>
        <taxon>Euteleostomi</taxon>
        <taxon>Actinopterygii</taxon>
        <taxon>Neopterygii</taxon>
        <taxon>Teleostei</taxon>
        <taxon>Neoteleostei</taxon>
        <taxon>Acanthomorphata</taxon>
        <taxon>Ovalentaria</taxon>
        <taxon>Blenniimorphae</taxon>
        <taxon>Blenniiformes</taxon>
        <taxon>Blennioidei</taxon>
        <taxon>Blenniidae</taxon>
        <taxon>Salariinae</taxon>
        <taxon>Salarias</taxon>
    </lineage>
</organism>
<dbReference type="InterPro" id="IPR036034">
    <property type="entry name" value="PDZ_sf"/>
</dbReference>
<dbReference type="PROSITE" id="PS50023">
    <property type="entry name" value="LIM_DOMAIN_2"/>
    <property type="match status" value="1"/>
</dbReference>
<proteinExistence type="predicted"/>
<dbReference type="GO" id="GO:0007507">
    <property type="term" value="P:heart development"/>
    <property type="evidence" value="ECO:0007669"/>
    <property type="project" value="TreeGrafter"/>
</dbReference>
<dbReference type="GeneID" id="115398360"/>
<evidence type="ECO:0000256" key="3">
    <source>
        <dbReference type="ARBA" id="ARBA00022553"/>
    </source>
</evidence>
<dbReference type="Ensembl" id="ENSSFAT00005024688.1">
    <property type="protein sequence ID" value="ENSSFAP00005023724.1"/>
    <property type="gene ID" value="ENSSFAG00005012229.1"/>
</dbReference>
<dbReference type="Pfam" id="PF00412">
    <property type="entry name" value="LIM"/>
    <property type="match status" value="1"/>
</dbReference>
<evidence type="ECO:0000313" key="15">
    <source>
        <dbReference type="Ensembl" id="ENSSFAP00005023724.1"/>
    </source>
</evidence>
<keyword evidence="6 11" id="KW-0440">LIM domain</keyword>
<evidence type="ECO:0000256" key="8">
    <source>
        <dbReference type="ARBA" id="ARBA00037701"/>
    </source>
</evidence>
<dbReference type="InterPro" id="IPR001781">
    <property type="entry name" value="Znf_LIM"/>
</dbReference>
<feature type="compositionally biased region" description="Low complexity" evidence="12">
    <location>
        <begin position="211"/>
        <end position="225"/>
    </location>
</feature>
<feature type="region of interest" description="Disordered" evidence="12">
    <location>
        <begin position="122"/>
        <end position="226"/>
    </location>
</feature>
<evidence type="ECO:0000259" key="13">
    <source>
        <dbReference type="PROSITE" id="PS50023"/>
    </source>
</evidence>
<dbReference type="GO" id="GO:0003779">
    <property type="term" value="F:actin binding"/>
    <property type="evidence" value="ECO:0007669"/>
    <property type="project" value="TreeGrafter"/>
</dbReference>
<accession>A0A672H4B6</accession>
<reference evidence="15" key="3">
    <citation type="submission" date="2025-09" db="UniProtKB">
        <authorList>
            <consortium name="Ensembl"/>
        </authorList>
    </citation>
    <scope>IDENTIFICATION</scope>
</reference>
<dbReference type="SMART" id="SM00228">
    <property type="entry name" value="PDZ"/>
    <property type="match status" value="1"/>
</dbReference>
<dbReference type="AlphaFoldDB" id="A0A672H4B6"/>
<evidence type="ECO:0000256" key="12">
    <source>
        <dbReference type="SAM" id="MobiDB-lite"/>
    </source>
</evidence>
<dbReference type="GO" id="GO:0001725">
    <property type="term" value="C:stress fiber"/>
    <property type="evidence" value="ECO:0007669"/>
    <property type="project" value="TreeGrafter"/>
</dbReference>
<dbReference type="OMA" id="MRGHFWF"/>
<evidence type="ECO:0000256" key="6">
    <source>
        <dbReference type="ARBA" id="ARBA00023038"/>
    </source>
</evidence>
<dbReference type="CDD" id="cd06753">
    <property type="entry name" value="PDZ_PDLIM-like"/>
    <property type="match status" value="1"/>
</dbReference>
<evidence type="ECO:0000256" key="2">
    <source>
        <dbReference type="ARBA" id="ARBA00022490"/>
    </source>
</evidence>
<feature type="compositionally biased region" description="Polar residues" evidence="12">
    <location>
        <begin position="151"/>
        <end position="161"/>
    </location>
</feature>
<dbReference type="Gene3D" id="2.10.110.10">
    <property type="entry name" value="Cysteine Rich Protein"/>
    <property type="match status" value="1"/>
</dbReference>
<evidence type="ECO:0000259" key="14">
    <source>
        <dbReference type="PROSITE" id="PS50106"/>
    </source>
</evidence>
<dbReference type="PROSITE" id="PS50106">
    <property type="entry name" value="PDZ"/>
    <property type="match status" value="1"/>
</dbReference>
<feature type="compositionally biased region" description="Low complexity" evidence="12">
    <location>
        <begin position="179"/>
        <end position="192"/>
    </location>
</feature>
<dbReference type="CTD" id="64236"/>
<dbReference type="InterPro" id="IPR001478">
    <property type="entry name" value="PDZ"/>
</dbReference>
<comment type="subunit">
    <text evidence="10">Interacts with alpha-actinins ACTN1 and ACTN4, FLNA and MYH9. Interacts (via LIM zinc-binding domain) with MKRN2.</text>
</comment>
<dbReference type="GO" id="GO:0046872">
    <property type="term" value="F:metal ion binding"/>
    <property type="evidence" value="ECO:0007669"/>
    <property type="project" value="UniProtKB-KW"/>
</dbReference>
<dbReference type="RefSeq" id="XP_029960941.1">
    <property type="nucleotide sequence ID" value="XM_030105081.1"/>
</dbReference>
<dbReference type="SUPFAM" id="SSF50156">
    <property type="entry name" value="PDZ domain-like"/>
    <property type="match status" value="1"/>
</dbReference>
<dbReference type="PROSITE" id="PS00478">
    <property type="entry name" value="LIM_DOMAIN_1"/>
    <property type="match status" value="1"/>
</dbReference>
<dbReference type="GO" id="GO:0031941">
    <property type="term" value="C:filamentous actin"/>
    <property type="evidence" value="ECO:0007669"/>
    <property type="project" value="TreeGrafter"/>
</dbReference>
<dbReference type="SUPFAM" id="SSF57716">
    <property type="entry name" value="Glucocorticoid receptor-like (DNA-binding domain)"/>
    <property type="match status" value="1"/>
</dbReference>
<comment type="subcellular location">
    <subcellularLocation>
        <location evidence="1">Cytoplasm</location>
        <location evidence="1">Cytoskeleton</location>
    </subcellularLocation>
</comment>
<reference evidence="15" key="2">
    <citation type="submission" date="2025-08" db="UniProtKB">
        <authorList>
            <consortium name="Ensembl"/>
        </authorList>
    </citation>
    <scope>IDENTIFICATION</scope>
</reference>
<evidence type="ECO:0000256" key="10">
    <source>
        <dbReference type="ARBA" id="ARBA00046459"/>
    </source>
</evidence>
<evidence type="ECO:0000256" key="7">
    <source>
        <dbReference type="ARBA" id="ARBA00023212"/>
    </source>
</evidence>
<dbReference type="SMART" id="SM00132">
    <property type="entry name" value="LIM"/>
    <property type="match status" value="1"/>
</dbReference>
<name>A0A672H4B6_SALFA</name>
<dbReference type="InterPro" id="IPR031847">
    <property type="entry name" value="PDLI1-4/Zasp-like_mid"/>
</dbReference>
<feature type="domain" description="PDZ" evidence="14">
    <location>
        <begin position="1"/>
        <end position="84"/>
    </location>
</feature>
<dbReference type="FunFam" id="2.30.42.10:FF:000130">
    <property type="entry name" value="PDZ and LIM domain 2 (mystique)"/>
    <property type="match status" value="1"/>
</dbReference>
<feature type="domain" description="LIM zinc-binding" evidence="13">
    <location>
        <begin position="294"/>
        <end position="354"/>
    </location>
</feature>
<dbReference type="GO" id="GO:0061061">
    <property type="term" value="P:muscle structure development"/>
    <property type="evidence" value="ECO:0007669"/>
    <property type="project" value="TreeGrafter"/>
</dbReference>
<comment type="function">
    <text evidence="8">Probable adapter protein located at the actin cytoskeleton that promotes cell attachment. Necessary for the migratory capacity of epithelial cells. Overexpression enhances cell adhesion to collagen and fibronectin and suppresses anchorage independent growth. May contribute to tumor cell migratory capacity.</text>
</comment>
<evidence type="ECO:0000256" key="11">
    <source>
        <dbReference type="PROSITE-ProRule" id="PRU00125"/>
    </source>
</evidence>
<evidence type="ECO:0000313" key="16">
    <source>
        <dbReference type="Proteomes" id="UP000472267"/>
    </source>
</evidence>
<protein>
    <recommendedName>
        <fullName evidence="9">PDZ and LIM domain protein 2</fullName>
    </recommendedName>
</protein>
<dbReference type="CDD" id="cd09449">
    <property type="entry name" value="LIM_Mystique"/>
    <property type="match status" value="1"/>
</dbReference>
<keyword evidence="7" id="KW-0206">Cytoskeleton</keyword>